<comment type="caution">
    <text evidence="1">The sequence shown here is derived from an EMBL/GenBank/DDBJ whole genome shotgun (WGS) entry which is preliminary data.</text>
</comment>
<keyword evidence="2" id="KW-1185">Reference proteome</keyword>
<dbReference type="RefSeq" id="WP_155285108.1">
    <property type="nucleotide sequence ID" value="NZ_BLBC01000011.1"/>
</dbReference>
<dbReference type="EMBL" id="BLBC01000011">
    <property type="protein sequence ID" value="GET46479.1"/>
    <property type="molecule type" value="Genomic_DNA"/>
</dbReference>
<protein>
    <submittedName>
        <fullName evidence="1">Uncharacterized protein</fullName>
    </submittedName>
</protein>
<name>A0A5M4BAA1_9FLAO</name>
<evidence type="ECO:0000313" key="2">
    <source>
        <dbReference type="Proteomes" id="UP000398217"/>
    </source>
</evidence>
<gene>
    <name evidence="1" type="ORF">RCZ01_17810</name>
</gene>
<organism evidence="1 2">
    <name type="scientific">Capnocytophaga felis</name>
    <dbReference type="NCBI Taxonomy" id="2267611"/>
    <lineage>
        <taxon>Bacteria</taxon>
        <taxon>Pseudomonadati</taxon>
        <taxon>Bacteroidota</taxon>
        <taxon>Flavobacteriia</taxon>
        <taxon>Flavobacteriales</taxon>
        <taxon>Flavobacteriaceae</taxon>
        <taxon>Capnocytophaga</taxon>
    </lineage>
</organism>
<dbReference type="Proteomes" id="UP000398217">
    <property type="component" value="Unassembled WGS sequence"/>
</dbReference>
<proteinExistence type="predicted"/>
<accession>A0A5M4BAA1</accession>
<sequence>MATKTGKMLKKLEDLCLARDWNFSVSWQRITGYTVEIYTGYIENYNGIYYDEASSLYKVIKKGVQFIEKRQRE</sequence>
<dbReference type="AlphaFoldDB" id="A0A5M4BAA1"/>
<evidence type="ECO:0000313" key="1">
    <source>
        <dbReference type="EMBL" id="GET46479.1"/>
    </source>
</evidence>
<reference evidence="2" key="1">
    <citation type="journal article" date="2020" name="Int. J. Syst. Evol. Microbiol.">
        <title>Capnocytophaga felis sp. nov. isolated from the feline oral cavity.</title>
        <authorList>
            <person name="Suzuki M."/>
            <person name="Umeda K."/>
            <person name="Kimura M."/>
            <person name="Imaoka K."/>
            <person name="Morikawa S."/>
            <person name="Maeda K."/>
        </authorList>
    </citation>
    <scope>NUCLEOTIDE SEQUENCE [LARGE SCALE GENOMIC DNA]</scope>
    <source>
        <strain evidence="2">KC07070</strain>
    </source>
</reference>